<comment type="caution">
    <text evidence="7">The sequence shown here is derived from an EMBL/GenBank/DDBJ whole genome shotgun (WGS) entry which is preliminary data.</text>
</comment>
<dbReference type="CDD" id="cd03225">
    <property type="entry name" value="ABC_cobalt_CbiO_domain1"/>
    <property type="match status" value="1"/>
</dbReference>
<evidence type="ECO:0000256" key="3">
    <source>
        <dbReference type="ARBA" id="ARBA00022741"/>
    </source>
</evidence>
<evidence type="ECO:0000256" key="5">
    <source>
        <dbReference type="SAM" id="MobiDB-lite"/>
    </source>
</evidence>
<keyword evidence="3" id="KW-0547">Nucleotide-binding</keyword>
<dbReference type="Gene3D" id="3.40.50.300">
    <property type="entry name" value="P-loop containing nucleotide triphosphate hydrolases"/>
    <property type="match status" value="1"/>
</dbReference>
<dbReference type="RefSeq" id="WP_386723358.1">
    <property type="nucleotide sequence ID" value="NZ_JBHRSZ010000009.1"/>
</dbReference>
<feature type="compositionally biased region" description="Basic and acidic residues" evidence="5">
    <location>
        <begin position="235"/>
        <end position="254"/>
    </location>
</feature>
<dbReference type="Pfam" id="PF00005">
    <property type="entry name" value="ABC_tran"/>
    <property type="match status" value="1"/>
</dbReference>
<dbReference type="PANTHER" id="PTHR43553">
    <property type="entry name" value="HEAVY METAL TRANSPORTER"/>
    <property type="match status" value="1"/>
</dbReference>
<proteinExistence type="inferred from homology"/>
<organism evidence="7 8">
    <name type="scientific">Litoribrevibacter euphylliae</name>
    <dbReference type="NCBI Taxonomy" id="1834034"/>
    <lineage>
        <taxon>Bacteria</taxon>
        <taxon>Pseudomonadati</taxon>
        <taxon>Pseudomonadota</taxon>
        <taxon>Gammaproteobacteria</taxon>
        <taxon>Oceanospirillales</taxon>
        <taxon>Oceanospirillaceae</taxon>
        <taxon>Litoribrevibacter</taxon>
    </lineage>
</organism>
<evidence type="ECO:0000313" key="7">
    <source>
        <dbReference type="EMBL" id="MFC3153438.1"/>
    </source>
</evidence>
<feature type="compositionally biased region" description="Basic residues" evidence="5">
    <location>
        <begin position="222"/>
        <end position="234"/>
    </location>
</feature>
<protein>
    <submittedName>
        <fullName evidence="7">ATP-binding cassette domain-containing protein</fullName>
    </submittedName>
</protein>
<dbReference type="PANTHER" id="PTHR43553:SF24">
    <property type="entry name" value="ENERGY-COUPLING FACTOR TRANSPORTER ATP-BINDING PROTEIN ECFA1"/>
    <property type="match status" value="1"/>
</dbReference>
<dbReference type="EMBL" id="JBHRSZ010000009">
    <property type="protein sequence ID" value="MFC3153438.1"/>
    <property type="molecule type" value="Genomic_DNA"/>
</dbReference>
<dbReference type="Proteomes" id="UP001595476">
    <property type="component" value="Unassembled WGS sequence"/>
</dbReference>
<evidence type="ECO:0000313" key="8">
    <source>
        <dbReference type="Proteomes" id="UP001595476"/>
    </source>
</evidence>
<dbReference type="InterPro" id="IPR015856">
    <property type="entry name" value="ABC_transpr_CbiO/EcfA_su"/>
</dbReference>
<dbReference type="InterPro" id="IPR003593">
    <property type="entry name" value="AAA+_ATPase"/>
</dbReference>
<gene>
    <name evidence="7" type="ORF">ACFOEK_20525</name>
</gene>
<dbReference type="GO" id="GO:0005524">
    <property type="term" value="F:ATP binding"/>
    <property type="evidence" value="ECO:0007669"/>
    <property type="project" value="UniProtKB-KW"/>
</dbReference>
<evidence type="ECO:0000256" key="2">
    <source>
        <dbReference type="ARBA" id="ARBA00022448"/>
    </source>
</evidence>
<evidence type="ECO:0000256" key="4">
    <source>
        <dbReference type="ARBA" id="ARBA00022840"/>
    </source>
</evidence>
<dbReference type="InterPro" id="IPR050095">
    <property type="entry name" value="ECF_ABC_transporter_ATP-bd"/>
</dbReference>
<dbReference type="SUPFAM" id="SSF52540">
    <property type="entry name" value="P-loop containing nucleoside triphosphate hydrolases"/>
    <property type="match status" value="1"/>
</dbReference>
<feature type="domain" description="ABC transporter" evidence="6">
    <location>
        <begin position="6"/>
        <end position="236"/>
    </location>
</feature>
<dbReference type="InterPro" id="IPR017871">
    <property type="entry name" value="ABC_transporter-like_CS"/>
</dbReference>
<comment type="similarity">
    <text evidence="1">Belongs to the ABC transporter superfamily.</text>
</comment>
<keyword evidence="8" id="KW-1185">Reference proteome</keyword>
<name>A0ABV7HHU2_9GAMM</name>
<feature type="region of interest" description="Disordered" evidence="5">
    <location>
        <begin position="222"/>
        <end position="254"/>
    </location>
</feature>
<dbReference type="PROSITE" id="PS00211">
    <property type="entry name" value="ABC_TRANSPORTER_1"/>
    <property type="match status" value="1"/>
</dbReference>
<dbReference type="InterPro" id="IPR003439">
    <property type="entry name" value="ABC_transporter-like_ATP-bd"/>
</dbReference>
<dbReference type="InterPro" id="IPR027417">
    <property type="entry name" value="P-loop_NTPase"/>
</dbReference>
<keyword evidence="2" id="KW-0813">Transport</keyword>
<sequence>MNQTLIELDRVSFNRGTTTIFSDVSMTLKKGDRLALLGSNGTGKTTLLQLLVGLNKPTSGNLVAFDQERTIEKDFFSVRQKVGLLFQDSDDQLFCPTVIEDVAFGPINLGKSEAEARDIALATLAHLGLSDLADAITHRLSGGQKRLVALATVLAMSPDVLLLDEPTNALDDVSRERLLTLLESLDLTMIIVSHDQSVIERLANRAMIMKDGTLVEAVMHRHPHQHSHSHLHIHAKSDLDQHDPSTHTDHHLAD</sequence>
<accession>A0ABV7HHU2</accession>
<evidence type="ECO:0000259" key="6">
    <source>
        <dbReference type="PROSITE" id="PS50893"/>
    </source>
</evidence>
<dbReference type="PROSITE" id="PS50893">
    <property type="entry name" value="ABC_TRANSPORTER_2"/>
    <property type="match status" value="1"/>
</dbReference>
<dbReference type="SMART" id="SM00382">
    <property type="entry name" value="AAA"/>
    <property type="match status" value="1"/>
</dbReference>
<keyword evidence="4 7" id="KW-0067">ATP-binding</keyword>
<evidence type="ECO:0000256" key="1">
    <source>
        <dbReference type="ARBA" id="ARBA00005417"/>
    </source>
</evidence>
<reference evidence="8" key="1">
    <citation type="journal article" date="2019" name="Int. J. Syst. Evol. Microbiol.">
        <title>The Global Catalogue of Microorganisms (GCM) 10K type strain sequencing project: providing services to taxonomists for standard genome sequencing and annotation.</title>
        <authorList>
            <consortium name="The Broad Institute Genomics Platform"/>
            <consortium name="The Broad Institute Genome Sequencing Center for Infectious Disease"/>
            <person name="Wu L."/>
            <person name="Ma J."/>
        </authorList>
    </citation>
    <scope>NUCLEOTIDE SEQUENCE [LARGE SCALE GENOMIC DNA]</scope>
    <source>
        <strain evidence="8">KCTC 52438</strain>
    </source>
</reference>